<gene>
    <name evidence="1" type="ORF">CYMTET_34124</name>
</gene>
<name>A0AAE0KQ62_9CHLO</name>
<dbReference type="PANTHER" id="PTHR11319:SF35">
    <property type="entry name" value="OUTER MEMBRANE PROTEIN PMPC-RELATED"/>
    <property type="match status" value="1"/>
</dbReference>
<dbReference type="AlphaFoldDB" id="A0AAE0KQ62"/>
<feature type="non-terminal residue" evidence="1">
    <location>
        <position position="815"/>
    </location>
</feature>
<comment type="caution">
    <text evidence="1">The sequence shown here is derived from an EMBL/GenBank/DDBJ whole genome shotgun (WGS) entry which is preliminary data.</text>
</comment>
<dbReference type="EMBL" id="LGRX02021365">
    <property type="protein sequence ID" value="KAK3256756.1"/>
    <property type="molecule type" value="Genomic_DNA"/>
</dbReference>
<reference evidence="1 2" key="1">
    <citation type="journal article" date="2015" name="Genome Biol. Evol.">
        <title>Comparative Genomics of a Bacterivorous Green Alga Reveals Evolutionary Causalities and Consequences of Phago-Mixotrophic Mode of Nutrition.</title>
        <authorList>
            <person name="Burns J.A."/>
            <person name="Paasch A."/>
            <person name="Narechania A."/>
            <person name="Kim E."/>
        </authorList>
    </citation>
    <scope>NUCLEOTIDE SEQUENCE [LARGE SCALE GENOMIC DNA]</scope>
    <source>
        <strain evidence="1 2">PLY_AMNH</strain>
    </source>
</reference>
<proteinExistence type="predicted"/>
<dbReference type="SUPFAM" id="SSF51126">
    <property type="entry name" value="Pectin lyase-like"/>
    <property type="match status" value="2"/>
</dbReference>
<evidence type="ECO:0000313" key="2">
    <source>
        <dbReference type="Proteomes" id="UP001190700"/>
    </source>
</evidence>
<keyword evidence="2" id="KW-1185">Reference proteome</keyword>
<dbReference type="PANTHER" id="PTHR11319">
    <property type="entry name" value="G PROTEIN-COUPLED RECEPTOR-RELATED"/>
    <property type="match status" value="1"/>
</dbReference>
<accession>A0AAE0KQ62</accession>
<protein>
    <recommendedName>
        <fullName evidence="3">Right handed beta helix domain-containing protein</fullName>
    </recommendedName>
</protein>
<evidence type="ECO:0008006" key="3">
    <source>
        <dbReference type="Google" id="ProtNLM"/>
    </source>
</evidence>
<dbReference type="Proteomes" id="UP001190700">
    <property type="component" value="Unassembled WGS sequence"/>
</dbReference>
<sequence length="815" mass="83989">MIPLMGAGSITALCPGGMFLENKTTVNLAGATLVKDNAATADHGGGIYVSGGVLEVTAGSRVEGNACPLIGGGILGLQGARISIAGGAMVVGNWAKREGGGVALLGGDDGVGAAHLLVEDSTLEGNIAAYYSGGGISADRSNVELVNASLLGNFASYSGGGLISMLSSVSMSASLVQGNIALQGGGVSVYGSPNVTSVLQMSKTSVLDNKATNEGGGLMMGAYSQALLLDTSAPQHLSSTSSDDGEANSTTDAAAAIWGEAWCGSDASVCIGRNQADSAAAMSFYNSTGHILQGVVVAENFGGEESDPTSVMSLSGRTHVAVDGGHYRCNVGTGFHITDFSTVTMSDTLVTNHTALVGGALRIDDTSAAMVENCSFVSNVARQGGAVYASGNLSMGQSSFQNNTADWGGAMLLDLNQQTTNVSGSVFVGNVAGSSEDADSLYSAGNGGAMYLSTGINYSEGMIGRTHLRALSYHGNIAAKGGAVGFWHPHDLLANREPPLCIDCGPLDDSNVAAYGSPEGWATYALHLQVDQNQDAEASNLRTEHDIIVRIIDSNGEIVTSDSTSMVEIHFNKPEECTILEGDRTVQAVKGQARFSGDATGLIIKGNPGTACQVYFSSDFNGLYAADVESNITEVPLRYCETGEELKGESPWQYCVACKAGWLSLDNETTCVECEAALDCYGSEACPLKCPGRDEYVVCQGSYLAPQAQHCGDPKEGSTQCLLDRLYTCENSDACTTASGAETCDAEDPGNAGRVGRGTNAVAELQLCKDGQYAGNGAVMCGGTLPVICDNDHFHELGREECLKCGSREHVMLAA</sequence>
<dbReference type="InterPro" id="IPR011050">
    <property type="entry name" value="Pectin_lyase_fold/virulence"/>
</dbReference>
<organism evidence="1 2">
    <name type="scientific">Cymbomonas tetramitiformis</name>
    <dbReference type="NCBI Taxonomy" id="36881"/>
    <lineage>
        <taxon>Eukaryota</taxon>
        <taxon>Viridiplantae</taxon>
        <taxon>Chlorophyta</taxon>
        <taxon>Pyramimonadophyceae</taxon>
        <taxon>Pyramimonadales</taxon>
        <taxon>Pyramimonadaceae</taxon>
        <taxon>Cymbomonas</taxon>
    </lineage>
</organism>
<evidence type="ECO:0000313" key="1">
    <source>
        <dbReference type="EMBL" id="KAK3256756.1"/>
    </source>
</evidence>